<reference evidence="1" key="1">
    <citation type="submission" date="2016-05" db="EMBL/GenBank/DDBJ databases">
        <authorList>
            <person name="Lavstsen T."/>
            <person name="Jespersen J.S."/>
        </authorList>
    </citation>
    <scope>NUCLEOTIDE SEQUENCE</scope>
    <source>
        <tissue evidence="1">Brain</tissue>
    </source>
</reference>
<sequence>MTVFNVHNLIMYLLSQQYSPLLDPLQFAYRAKMMSSTWLYTSSCSIWTPRVPTPGSFSSAFNTILPDLLQDKLSQMNVPDPIC</sequence>
<accession>A0A1A7XST8</accession>
<name>A0A1A7XST8_9TELE</name>
<protein>
    <submittedName>
        <fullName evidence="1">Uncharacterized protein</fullName>
    </submittedName>
</protein>
<reference evidence="1" key="2">
    <citation type="submission" date="2016-06" db="EMBL/GenBank/DDBJ databases">
        <title>The genome of a short-lived fish provides insights into sex chromosome evolution and the genetic control of aging.</title>
        <authorList>
            <person name="Reichwald K."/>
            <person name="Felder M."/>
            <person name="Petzold A."/>
            <person name="Koch P."/>
            <person name="Groth M."/>
            <person name="Platzer M."/>
        </authorList>
    </citation>
    <scope>NUCLEOTIDE SEQUENCE</scope>
    <source>
        <tissue evidence="1">Brain</tissue>
    </source>
</reference>
<feature type="non-terminal residue" evidence="1">
    <location>
        <position position="83"/>
    </location>
</feature>
<evidence type="ECO:0000313" key="1">
    <source>
        <dbReference type="EMBL" id="SBP21177.1"/>
    </source>
</evidence>
<organism evidence="1">
    <name type="scientific">Iconisemion striatum</name>
    <dbReference type="NCBI Taxonomy" id="60296"/>
    <lineage>
        <taxon>Eukaryota</taxon>
        <taxon>Metazoa</taxon>
        <taxon>Chordata</taxon>
        <taxon>Craniata</taxon>
        <taxon>Vertebrata</taxon>
        <taxon>Euteleostomi</taxon>
        <taxon>Actinopterygii</taxon>
        <taxon>Neopterygii</taxon>
        <taxon>Teleostei</taxon>
        <taxon>Neoteleostei</taxon>
        <taxon>Acanthomorphata</taxon>
        <taxon>Ovalentaria</taxon>
        <taxon>Atherinomorphae</taxon>
        <taxon>Cyprinodontiformes</taxon>
        <taxon>Nothobranchiidae</taxon>
        <taxon>Iconisemion</taxon>
    </lineage>
</organism>
<dbReference type="AlphaFoldDB" id="A0A1A7XST8"/>
<dbReference type="EMBL" id="HADW01019777">
    <property type="protein sequence ID" value="SBP21177.1"/>
    <property type="molecule type" value="Transcribed_RNA"/>
</dbReference>
<gene>
    <name evidence="1" type="primary">CR392001.1</name>
</gene>
<proteinExistence type="predicted"/>